<name>A0A645HG07_9ZZZZ</name>
<dbReference type="AlphaFoldDB" id="A0A645HG07"/>
<proteinExistence type="predicted"/>
<evidence type="ECO:0000313" key="2">
    <source>
        <dbReference type="EMBL" id="MPN37099.1"/>
    </source>
</evidence>
<protein>
    <submittedName>
        <fullName evidence="2">Uncharacterized protein</fullName>
    </submittedName>
</protein>
<comment type="caution">
    <text evidence="2">The sequence shown here is derived from an EMBL/GenBank/DDBJ whole genome shotgun (WGS) entry which is preliminary data.</text>
</comment>
<evidence type="ECO:0000256" key="1">
    <source>
        <dbReference type="SAM" id="MobiDB-lite"/>
    </source>
</evidence>
<accession>A0A645HG07</accession>
<gene>
    <name evidence="2" type="ORF">SDC9_184615</name>
</gene>
<sequence>MELPERKHRDKNYDRAPDVASEHDAADHRQYDEYAAERAQLEIGARTEEFIKLFHNDVLFHNSLSQPPQGLLY</sequence>
<organism evidence="2">
    <name type="scientific">bioreactor metagenome</name>
    <dbReference type="NCBI Taxonomy" id="1076179"/>
    <lineage>
        <taxon>unclassified sequences</taxon>
        <taxon>metagenomes</taxon>
        <taxon>ecological metagenomes</taxon>
    </lineage>
</organism>
<feature type="region of interest" description="Disordered" evidence="1">
    <location>
        <begin position="1"/>
        <end position="30"/>
    </location>
</feature>
<dbReference type="EMBL" id="VSSQ01091580">
    <property type="protein sequence ID" value="MPN37099.1"/>
    <property type="molecule type" value="Genomic_DNA"/>
</dbReference>
<reference evidence="2" key="1">
    <citation type="submission" date="2019-08" db="EMBL/GenBank/DDBJ databases">
        <authorList>
            <person name="Kucharzyk K."/>
            <person name="Murdoch R.W."/>
            <person name="Higgins S."/>
            <person name="Loffler F."/>
        </authorList>
    </citation>
    <scope>NUCLEOTIDE SEQUENCE</scope>
</reference>